<comment type="caution">
    <text evidence="2">The sequence shown here is derived from an EMBL/GenBank/DDBJ whole genome shotgun (WGS) entry which is preliminary data.</text>
</comment>
<gene>
    <name evidence="2" type="ORF">H9853_01490</name>
</gene>
<protein>
    <submittedName>
        <fullName evidence="2">DUF2812 domain-containing protein</fullName>
    </submittedName>
</protein>
<reference evidence="2" key="2">
    <citation type="submission" date="2021-04" db="EMBL/GenBank/DDBJ databases">
        <authorList>
            <person name="Gilroy R."/>
        </authorList>
    </citation>
    <scope>NUCLEOTIDE SEQUENCE</scope>
    <source>
        <strain evidence="2">1719</strain>
    </source>
</reference>
<proteinExistence type="predicted"/>
<feature type="transmembrane region" description="Helical" evidence="1">
    <location>
        <begin position="147"/>
        <end position="168"/>
    </location>
</feature>
<reference evidence="2" key="1">
    <citation type="journal article" date="2021" name="PeerJ">
        <title>Extensive microbial diversity within the chicken gut microbiome revealed by metagenomics and culture.</title>
        <authorList>
            <person name="Gilroy R."/>
            <person name="Ravi A."/>
            <person name="Getino M."/>
            <person name="Pursley I."/>
            <person name="Horton D.L."/>
            <person name="Alikhan N.F."/>
            <person name="Baker D."/>
            <person name="Gharbi K."/>
            <person name="Hall N."/>
            <person name="Watson M."/>
            <person name="Adriaenssens E.M."/>
            <person name="Foster-Nyarko E."/>
            <person name="Jarju S."/>
            <person name="Secka A."/>
            <person name="Antonio M."/>
            <person name="Oren A."/>
            <person name="Chaudhuri R.R."/>
            <person name="La Ragione R."/>
            <person name="Hildebrand F."/>
            <person name="Pallen M.J."/>
        </authorList>
    </citation>
    <scope>NUCLEOTIDE SEQUENCE</scope>
    <source>
        <strain evidence="2">1719</strain>
    </source>
</reference>
<name>A0A9D1W720_9SPHI</name>
<dbReference type="Pfam" id="PF11193">
    <property type="entry name" value="DUF2812"/>
    <property type="match status" value="1"/>
</dbReference>
<dbReference type="Proteomes" id="UP000824156">
    <property type="component" value="Unassembled WGS sequence"/>
</dbReference>
<keyword evidence="1" id="KW-1133">Transmembrane helix</keyword>
<accession>A0A9D1W720</accession>
<keyword evidence="1" id="KW-0472">Membrane</keyword>
<evidence type="ECO:0000256" key="1">
    <source>
        <dbReference type="SAM" id="Phobius"/>
    </source>
</evidence>
<evidence type="ECO:0000313" key="3">
    <source>
        <dbReference type="Proteomes" id="UP000824156"/>
    </source>
</evidence>
<evidence type="ECO:0000313" key="2">
    <source>
        <dbReference type="EMBL" id="HIX53671.1"/>
    </source>
</evidence>
<keyword evidence="1" id="KW-0812">Transmembrane</keyword>
<dbReference type="InterPro" id="IPR021359">
    <property type="entry name" value="DUF2812"/>
</dbReference>
<dbReference type="AlphaFoldDB" id="A0A9D1W720"/>
<dbReference type="EMBL" id="DXEZ01000040">
    <property type="protein sequence ID" value="HIX53671.1"/>
    <property type="molecule type" value="Genomic_DNA"/>
</dbReference>
<organism evidence="2 3">
    <name type="scientific">Candidatus Sphingobacterium stercoripullorum</name>
    <dbReference type="NCBI Taxonomy" id="2838759"/>
    <lineage>
        <taxon>Bacteria</taxon>
        <taxon>Pseudomonadati</taxon>
        <taxon>Bacteroidota</taxon>
        <taxon>Sphingobacteriia</taxon>
        <taxon>Sphingobacteriales</taxon>
        <taxon>Sphingobacteriaceae</taxon>
        <taxon>Sphingobacterium</taxon>
    </lineage>
</organism>
<feature type="transmembrane region" description="Helical" evidence="1">
    <location>
        <begin position="121"/>
        <end position="141"/>
    </location>
</feature>
<sequence>MQVKKQFKWFTIFEYEKEQDYLREMHKSGWKFIKVIGLGMYHFEKCIPQDVVYQLDYNKDGLAHKDEYLKMFDDCGWEYIQDFLGYSYFRKAVSEDGVAEEIFCDEESRFQMMQRVLKGRMLPLLVIFLAVLLPQFILNLFSYHNYFVATFIGVILVMYISIFTMYFTKYNQYKDHRK</sequence>